<evidence type="ECO:0000256" key="2">
    <source>
        <dbReference type="SAM" id="SignalP"/>
    </source>
</evidence>
<gene>
    <name evidence="3" type="ORF">E1H14_02705</name>
</gene>
<dbReference type="Proteomes" id="UP000325302">
    <property type="component" value="Unassembled WGS sequence"/>
</dbReference>
<dbReference type="RefSeq" id="WP_149389929.1">
    <property type="nucleotide sequence ID" value="NZ_SMRS01000002.1"/>
</dbReference>
<feature type="chain" id="PRO_5023104731" evidence="2">
    <location>
        <begin position="27"/>
        <end position="346"/>
    </location>
</feature>
<dbReference type="OrthoDB" id="9177965at2"/>
<dbReference type="GO" id="GO:0055085">
    <property type="term" value="P:transmembrane transport"/>
    <property type="evidence" value="ECO:0007669"/>
    <property type="project" value="InterPro"/>
</dbReference>
<dbReference type="Pfam" id="PF03480">
    <property type="entry name" value="DctP"/>
    <property type="match status" value="1"/>
</dbReference>
<dbReference type="AlphaFoldDB" id="A0A5A9W5A6"/>
<dbReference type="InterPro" id="IPR038404">
    <property type="entry name" value="TRAP_DctP_sf"/>
</dbReference>
<dbReference type="PANTHER" id="PTHR33376:SF15">
    <property type="entry name" value="BLL6794 PROTEIN"/>
    <property type="match status" value="1"/>
</dbReference>
<proteinExistence type="predicted"/>
<sequence length="346" mass="38006">MIKPKNKLLKLGVLLSGLALSSATFAANTVTLRYNQWFPSQHWSQADGLYKYFEEIEKVTEGRVKVQPSAKPLAPPTRNYQSVVSGIADLAWGPHGYAPGAFPLTEMVEFPFTNEDAGISSAAYQRLFEKHLADAGMHNDVHTLAVHVTSGGNLHMRRDKVEAPADLRGKKIRVQTSVVGDALRSLGAVPISGSLSELREFLSRGIIDGTTLSDELLTGFKVDNYVNHITQIPGGIFTNSTFIIVNKAKWESISEADREAIMAISGEALAVRMGSLWHQNDLEAREQLKANLGDRYIVAGDELNAAIDQAFDPIRKVWLDKAAAAGLDGEELIRFYEEQIKELSSN</sequence>
<keyword evidence="4" id="KW-1185">Reference proteome</keyword>
<protein>
    <submittedName>
        <fullName evidence="3">TRAP transporter substrate-binding protein</fullName>
    </submittedName>
</protein>
<dbReference type="CDD" id="cd13665">
    <property type="entry name" value="PBP2_TRAP_Dctp3_4"/>
    <property type="match status" value="1"/>
</dbReference>
<feature type="signal peptide" evidence="2">
    <location>
        <begin position="1"/>
        <end position="26"/>
    </location>
</feature>
<organism evidence="3 4">
    <name type="scientific">Nitrincola tapanii</name>
    <dbReference type="NCBI Taxonomy" id="1708751"/>
    <lineage>
        <taxon>Bacteria</taxon>
        <taxon>Pseudomonadati</taxon>
        <taxon>Pseudomonadota</taxon>
        <taxon>Gammaproteobacteria</taxon>
        <taxon>Oceanospirillales</taxon>
        <taxon>Oceanospirillaceae</taxon>
        <taxon>Nitrincola</taxon>
    </lineage>
</organism>
<dbReference type="PANTHER" id="PTHR33376">
    <property type="match status" value="1"/>
</dbReference>
<dbReference type="EMBL" id="SMRS01000002">
    <property type="protein sequence ID" value="KAA0875624.1"/>
    <property type="molecule type" value="Genomic_DNA"/>
</dbReference>
<reference evidence="3 4" key="1">
    <citation type="submission" date="2019-03" db="EMBL/GenBank/DDBJ databases">
        <title>Nitrincola sp. nov. isolated from an Indian soda lake.</title>
        <authorList>
            <person name="Joshi A."/>
            <person name="Thite S.V."/>
            <person name="Joseph N."/>
            <person name="Dhotre D."/>
            <person name="Moorthy M."/>
            <person name="Shouche Y.S."/>
        </authorList>
    </citation>
    <scope>NUCLEOTIDE SEQUENCE [LARGE SCALE GENOMIC DNA]</scope>
    <source>
        <strain evidence="3 4">MEB193</strain>
    </source>
</reference>
<evidence type="ECO:0000256" key="1">
    <source>
        <dbReference type="ARBA" id="ARBA00022729"/>
    </source>
</evidence>
<comment type="caution">
    <text evidence="3">The sequence shown here is derived from an EMBL/GenBank/DDBJ whole genome shotgun (WGS) entry which is preliminary data.</text>
</comment>
<name>A0A5A9W5A6_9GAMM</name>
<accession>A0A5A9W5A6</accession>
<evidence type="ECO:0000313" key="4">
    <source>
        <dbReference type="Proteomes" id="UP000325302"/>
    </source>
</evidence>
<keyword evidence="1 2" id="KW-0732">Signal</keyword>
<dbReference type="InterPro" id="IPR018389">
    <property type="entry name" value="DctP_fam"/>
</dbReference>
<dbReference type="Gene3D" id="3.40.190.170">
    <property type="entry name" value="Bacterial extracellular solute-binding protein, family 7"/>
    <property type="match status" value="1"/>
</dbReference>
<evidence type="ECO:0000313" key="3">
    <source>
        <dbReference type="EMBL" id="KAA0875624.1"/>
    </source>
</evidence>